<keyword evidence="2 8" id="KW-0813">Transport</keyword>
<proteinExistence type="inferred from homology"/>
<dbReference type="InterPro" id="IPR037066">
    <property type="entry name" value="Plug_dom_sf"/>
</dbReference>
<dbReference type="RefSeq" id="WP_091148659.1">
    <property type="nucleotide sequence ID" value="NZ_FNAI01000003.1"/>
</dbReference>
<sequence length="1029" mass="112967">MRRLLLLFALFYACTGVSYGQSRAISGTVTDNAGHPLDAVTVVVQETQKATLTDAKGKFTIEAQNGQNLKFSYIGAQPYSILVTADTKNVTVKLDMTANTLNEVVVTGYQQERKKDLTGAVAVVDVKDIKDIPAGNPIKALQGRVPGVTISSDGSPAGNATVRIRGIGTLNNNDPLYVIDGVPTTRGLQEINQQDVESIQVLKDAASASIYGSRAANGVIIVTTKKGKQGVNRINFEATTSVEFYSSKLDVLNTQQRGQAYWRAAVNDGINPNNNSTYQYDWNGDYNNPVLNKVLLPEFLDAAKTLKPADTRWFDEISKPSVLQSYNLDVSNGNERGNSLFSLSYYDNKGIIKESRDQKITARFNSDYNFFNNRLKIGENFSATYMKDVLLPTGDITGLSLIDEPAVPVYDINGGWGGPSPGMADRQNPLRLIEDNKQNKNHFGRVFGNAFADLAILSNLHARTSFGVDYAINYSRTLRKSYVSGFLNDPTNLVSTNAAYDGNLIWQNTLTYNLNFGKNKLDFLLGHEQVKVINQSFFGSRQGYALEDINYAYLDAGTTNVLNGGGGTGNALLSYFGKANYVYNDRYLASVTLRRDGSSRFGKNNRYGYFPAATLGWRISEESFFKNSVPAVSDLKLRYSWGQTGNQSSGNYSIYTLYAPVYGTNLTGAFDGGTAYDISGNGTGQLPSGYVQTQQGNDNLKWETATQNNYGLDFGLFANKITGSLDYFVKNTKDILITPAYLAVIGEGGNRTANGASVRNTGFEAIVNYSTNISSDFNISLSGNVSAYRNKVTSLPPEVLTSYPGNGTDKNILGRSVNSIFGYVADGLFTTQAQVDNSAAQPGKGLGRIRYKDLNNDNVIDDKDRDYIGNFDPDFSYGLNTTLRYKDFEFSFFLQGVQGNDVYNTYKNLTDFTSLQPGANWGSRVLQAWTPQNPTSTIPALTTVDRNNEGRGSTYYIENGSYLKLRNAQLGYNFKNMAKKLHFQNARLFLQGSNLLTIKSKSYTSPDPENSTNVFPIPIVTTLGLNVTF</sequence>
<name>A0A1G6ZRY2_9SPHI</name>
<dbReference type="GO" id="GO:0009279">
    <property type="term" value="C:cell outer membrane"/>
    <property type="evidence" value="ECO:0007669"/>
    <property type="project" value="UniProtKB-SubCell"/>
</dbReference>
<dbReference type="EMBL" id="FNAI01000003">
    <property type="protein sequence ID" value="SDE05299.1"/>
    <property type="molecule type" value="Genomic_DNA"/>
</dbReference>
<comment type="subcellular location">
    <subcellularLocation>
        <location evidence="1 8">Cell outer membrane</location>
        <topology evidence="1 8">Multi-pass membrane protein</topology>
    </subcellularLocation>
</comment>
<dbReference type="PROSITE" id="PS52016">
    <property type="entry name" value="TONB_DEPENDENT_REC_3"/>
    <property type="match status" value="1"/>
</dbReference>
<comment type="similarity">
    <text evidence="8 9">Belongs to the TonB-dependent receptor family.</text>
</comment>
<keyword evidence="14" id="KW-1185">Reference proteome</keyword>
<dbReference type="Pfam" id="PF07715">
    <property type="entry name" value="Plug"/>
    <property type="match status" value="1"/>
</dbReference>
<keyword evidence="4 8" id="KW-0812">Transmembrane</keyword>
<feature type="chain" id="PRO_5011689430" evidence="10">
    <location>
        <begin position="21"/>
        <end position="1029"/>
    </location>
</feature>
<evidence type="ECO:0000256" key="2">
    <source>
        <dbReference type="ARBA" id="ARBA00022448"/>
    </source>
</evidence>
<evidence type="ECO:0000256" key="6">
    <source>
        <dbReference type="ARBA" id="ARBA00023136"/>
    </source>
</evidence>
<evidence type="ECO:0000313" key="14">
    <source>
        <dbReference type="Proteomes" id="UP000199072"/>
    </source>
</evidence>
<dbReference type="InterPro" id="IPR023996">
    <property type="entry name" value="TonB-dep_OMP_SusC/RagA"/>
</dbReference>
<evidence type="ECO:0000256" key="9">
    <source>
        <dbReference type="RuleBase" id="RU003357"/>
    </source>
</evidence>
<gene>
    <name evidence="13" type="ORF">SAMN05216464_103470</name>
</gene>
<protein>
    <submittedName>
        <fullName evidence="13">TonB-linked outer membrane protein, SusC/RagA family</fullName>
    </submittedName>
</protein>
<evidence type="ECO:0000259" key="12">
    <source>
        <dbReference type="Pfam" id="PF07715"/>
    </source>
</evidence>
<dbReference type="STRING" id="1391627.SAMN05216464_103470"/>
<dbReference type="SUPFAM" id="SSF49464">
    <property type="entry name" value="Carboxypeptidase regulatory domain-like"/>
    <property type="match status" value="1"/>
</dbReference>
<dbReference type="Pfam" id="PF00593">
    <property type="entry name" value="TonB_dep_Rec_b-barrel"/>
    <property type="match status" value="1"/>
</dbReference>
<dbReference type="AlphaFoldDB" id="A0A1G6ZRY2"/>
<dbReference type="Gene3D" id="2.40.170.20">
    <property type="entry name" value="TonB-dependent receptor, beta-barrel domain"/>
    <property type="match status" value="1"/>
</dbReference>
<dbReference type="InterPro" id="IPR012910">
    <property type="entry name" value="Plug_dom"/>
</dbReference>
<dbReference type="Pfam" id="PF13715">
    <property type="entry name" value="CarbopepD_reg_2"/>
    <property type="match status" value="1"/>
</dbReference>
<dbReference type="InterPro" id="IPR039426">
    <property type="entry name" value="TonB-dep_rcpt-like"/>
</dbReference>
<dbReference type="SUPFAM" id="SSF56935">
    <property type="entry name" value="Porins"/>
    <property type="match status" value="1"/>
</dbReference>
<dbReference type="Proteomes" id="UP000199072">
    <property type="component" value="Unassembled WGS sequence"/>
</dbReference>
<dbReference type="Gene3D" id="2.60.40.1120">
    <property type="entry name" value="Carboxypeptidase-like, regulatory domain"/>
    <property type="match status" value="1"/>
</dbReference>
<evidence type="ECO:0000256" key="1">
    <source>
        <dbReference type="ARBA" id="ARBA00004571"/>
    </source>
</evidence>
<dbReference type="InterPro" id="IPR036942">
    <property type="entry name" value="Beta-barrel_TonB_sf"/>
</dbReference>
<evidence type="ECO:0000256" key="10">
    <source>
        <dbReference type="SAM" id="SignalP"/>
    </source>
</evidence>
<reference evidence="13 14" key="1">
    <citation type="submission" date="2016-10" db="EMBL/GenBank/DDBJ databases">
        <authorList>
            <person name="de Groot N.N."/>
        </authorList>
    </citation>
    <scope>NUCLEOTIDE SEQUENCE [LARGE SCALE GENOMIC DNA]</scope>
    <source>
        <strain evidence="13 14">47C3B</strain>
    </source>
</reference>
<keyword evidence="10" id="KW-0732">Signal</keyword>
<keyword evidence="6 8" id="KW-0472">Membrane</keyword>
<keyword evidence="7 8" id="KW-0998">Cell outer membrane</keyword>
<feature type="signal peptide" evidence="10">
    <location>
        <begin position="1"/>
        <end position="20"/>
    </location>
</feature>
<evidence type="ECO:0000256" key="8">
    <source>
        <dbReference type="PROSITE-ProRule" id="PRU01360"/>
    </source>
</evidence>
<dbReference type="InterPro" id="IPR008969">
    <property type="entry name" value="CarboxyPept-like_regulatory"/>
</dbReference>
<evidence type="ECO:0000256" key="3">
    <source>
        <dbReference type="ARBA" id="ARBA00022452"/>
    </source>
</evidence>
<accession>A0A1G6ZRY2</accession>
<evidence type="ECO:0000256" key="5">
    <source>
        <dbReference type="ARBA" id="ARBA00023077"/>
    </source>
</evidence>
<dbReference type="InterPro" id="IPR023997">
    <property type="entry name" value="TonB-dep_OMP_SusC/RagA_CS"/>
</dbReference>
<dbReference type="NCBIfam" id="TIGR04057">
    <property type="entry name" value="SusC_RagA_signa"/>
    <property type="match status" value="1"/>
</dbReference>
<organism evidence="13 14">
    <name type="scientific">Mucilaginibacter pineti</name>
    <dbReference type="NCBI Taxonomy" id="1391627"/>
    <lineage>
        <taxon>Bacteria</taxon>
        <taxon>Pseudomonadati</taxon>
        <taxon>Bacteroidota</taxon>
        <taxon>Sphingobacteriia</taxon>
        <taxon>Sphingobacteriales</taxon>
        <taxon>Sphingobacteriaceae</taxon>
        <taxon>Mucilaginibacter</taxon>
    </lineage>
</organism>
<evidence type="ECO:0000256" key="4">
    <source>
        <dbReference type="ARBA" id="ARBA00022692"/>
    </source>
</evidence>
<dbReference type="NCBIfam" id="TIGR04056">
    <property type="entry name" value="OMP_RagA_SusC"/>
    <property type="match status" value="1"/>
</dbReference>
<keyword evidence="5 9" id="KW-0798">TonB box</keyword>
<evidence type="ECO:0000313" key="13">
    <source>
        <dbReference type="EMBL" id="SDE05299.1"/>
    </source>
</evidence>
<dbReference type="InterPro" id="IPR000531">
    <property type="entry name" value="Beta-barrel_TonB"/>
</dbReference>
<feature type="domain" description="TonB-dependent receptor plug" evidence="12">
    <location>
        <begin position="114"/>
        <end position="219"/>
    </location>
</feature>
<feature type="domain" description="TonB-dependent receptor-like beta-barrel" evidence="11">
    <location>
        <begin position="459"/>
        <end position="995"/>
    </location>
</feature>
<evidence type="ECO:0000256" key="7">
    <source>
        <dbReference type="ARBA" id="ARBA00023237"/>
    </source>
</evidence>
<keyword evidence="3 8" id="KW-1134">Transmembrane beta strand</keyword>
<dbReference type="OrthoDB" id="9768177at2"/>
<dbReference type="Gene3D" id="2.170.130.10">
    <property type="entry name" value="TonB-dependent receptor, plug domain"/>
    <property type="match status" value="1"/>
</dbReference>
<evidence type="ECO:0000259" key="11">
    <source>
        <dbReference type="Pfam" id="PF00593"/>
    </source>
</evidence>